<evidence type="ECO:0000256" key="1">
    <source>
        <dbReference type="SAM" id="MobiDB-lite"/>
    </source>
</evidence>
<evidence type="ECO:0000313" key="5">
    <source>
        <dbReference type="Proteomes" id="UP000295484"/>
    </source>
</evidence>
<evidence type="ECO:0000256" key="2">
    <source>
        <dbReference type="SAM" id="SignalP"/>
    </source>
</evidence>
<dbReference type="Pfam" id="PF05036">
    <property type="entry name" value="SPOR"/>
    <property type="match status" value="1"/>
</dbReference>
<evidence type="ECO:0000259" key="3">
    <source>
        <dbReference type="PROSITE" id="PS51724"/>
    </source>
</evidence>
<gene>
    <name evidence="4" type="ORF">EV657_102139</name>
</gene>
<dbReference type="EMBL" id="SOEB01000002">
    <property type="protein sequence ID" value="TDX33262.1"/>
    <property type="molecule type" value="Genomic_DNA"/>
</dbReference>
<protein>
    <submittedName>
        <fullName evidence="4">Sporulation related protein</fullName>
    </submittedName>
</protein>
<name>A0A4V3GV31_9RHOB</name>
<proteinExistence type="predicted"/>
<feature type="region of interest" description="Disordered" evidence="1">
    <location>
        <begin position="142"/>
        <end position="167"/>
    </location>
</feature>
<accession>A0A4V3GV31</accession>
<dbReference type="InterPro" id="IPR007730">
    <property type="entry name" value="SPOR-like_dom"/>
</dbReference>
<dbReference type="RefSeq" id="WP_134077036.1">
    <property type="nucleotide sequence ID" value="NZ_SOEB01000002.1"/>
</dbReference>
<feature type="signal peptide" evidence="2">
    <location>
        <begin position="1"/>
        <end position="20"/>
    </location>
</feature>
<comment type="caution">
    <text evidence="4">The sequence shown here is derived from an EMBL/GenBank/DDBJ whole genome shotgun (WGS) entry which is preliminary data.</text>
</comment>
<feature type="domain" description="SPOR" evidence="3">
    <location>
        <begin position="167"/>
        <end position="246"/>
    </location>
</feature>
<organism evidence="4 5">
    <name type="scientific">Rhodovulum visakhapatnamense</name>
    <dbReference type="NCBI Taxonomy" id="364297"/>
    <lineage>
        <taxon>Bacteria</taxon>
        <taxon>Pseudomonadati</taxon>
        <taxon>Pseudomonadota</taxon>
        <taxon>Alphaproteobacteria</taxon>
        <taxon>Rhodobacterales</taxon>
        <taxon>Paracoccaceae</taxon>
        <taxon>Rhodovulum</taxon>
    </lineage>
</organism>
<dbReference type="Proteomes" id="UP000295484">
    <property type="component" value="Unassembled WGS sequence"/>
</dbReference>
<reference evidence="4 5" key="1">
    <citation type="submission" date="2019-03" db="EMBL/GenBank/DDBJ databases">
        <title>Genomic Encyclopedia of Type Strains, Phase IV (KMG-IV): sequencing the most valuable type-strain genomes for metagenomic binning, comparative biology and taxonomic classification.</title>
        <authorList>
            <person name="Goeker M."/>
        </authorList>
    </citation>
    <scope>NUCLEOTIDE SEQUENCE [LARGE SCALE GENOMIC DNA]</scope>
    <source>
        <strain evidence="4 5">JA181</strain>
    </source>
</reference>
<sequence>MQGYRIARMAILLAMTGVLAGCQGGAGAGLFGSKGGADVAGPQTLPREARDAGEDVEAPEVFHAEETGLWDGRPSLGGIWIAHPDVTDPERVIIRNTATGQSVVGALFRRERESPGPRIQVSSDAAAQIGLLAGQPTELSVTALRRPPDPDPQTAATARDDDAEAAPTALTRRFVQVATVDSADGAKETAARLIRAGLSAEIRAPDPGGRALWRVVSGPVKTEDDRAALIEAVRGLGFKDAYAVTR</sequence>
<dbReference type="SUPFAM" id="SSF110997">
    <property type="entry name" value="Sporulation related repeat"/>
    <property type="match status" value="1"/>
</dbReference>
<keyword evidence="2" id="KW-0732">Signal</keyword>
<evidence type="ECO:0000313" key="4">
    <source>
        <dbReference type="EMBL" id="TDX33262.1"/>
    </source>
</evidence>
<dbReference type="GO" id="GO:0042834">
    <property type="term" value="F:peptidoglycan binding"/>
    <property type="evidence" value="ECO:0007669"/>
    <property type="project" value="InterPro"/>
</dbReference>
<dbReference type="PROSITE" id="PS51257">
    <property type="entry name" value="PROKAR_LIPOPROTEIN"/>
    <property type="match status" value="1"/>
</dbReference>
<feature type="chain" id="PRO_5020616461" evidence="2">
    <location>
        <begin position="21"/>
        <end position="246"/>
    </location>
</feature>
<dbReference type="Gene3D" id="3.30.70.1070">
    <property type="entry name" value="Sporulation related repeat"/>
    <property type="match status" value="1"/>
</dbReference>
<dbReference type="InterPro" id="IPR036680">
    <property type="entry name" value="SPOR-like_sf"/>
</dbReference>
<dbReference type="PROSITE" id="PS51724">
    <property type="entry name" value="SPOR"/>
    <property type="match status" value="1"/>
</dbReference>
<dbReference type="AlphaFoldDB" id="A0A4V3GV31"/>